<dbReference type="Pfam" id="PF20563">
    <property type="entry name" value="DUF6773"/>
    <property type="match status" value="1"/>
</dbReference>
<feature type="transmembrane region" description="Helical" evidence="1">
    <location>
        <begin position="56"/>
        <end position="76"/>
    </location>
</feature>
<dbReference type="InterPro" id="IPR046664">
    <property type="entry name" value="DUF6773"/>
</dbReference>
<proteinExistence type="predicted"/>
<accession>A0A168MAA4</accession>
<keyword evidence="1" id="KW-0472">Membrane</keyword>
<keyword evidence="1" id="KW-0812">Transmembrane</keyword>
<dbReference type="Proteomes" id="UP000076967">
    <property type="component" value="Unassembled WGS sequence"/>
</dbReference>
<organism evidence="2 3">
    <name type="scientific">Paenibacillus glacialis</name>
    <dbReference type="NCBI Taxonomy" id="494026"/>
    <lineage>
        <taxon>Bacteria</taxon>
        <taxon>Bacillati</taxon>
        <taxon>Bacillota</taxon>
        <taxon>Bacilli</taxon>
        <taxon>Bacillales</taxon>
        <taxon>Paenibacillaceae</taxon>
        <taxon>Paenibacillus</taxon>
    </lineage>
</organism>
<reference evidence="2 3" key="1">
    <citation type="submission" date="2016-03" db="EMBL/GenBank/DDBJ databases">
        <title>Draft genome sequence of Paenibacillus glacialis DSM 22343.</title>
        <authorList>
            <person name="Shin S.-K."/>
            <person name="Yi H."/>
        </authorList>
    </citation>
    <scope>NUCLEOTIDE SEQUENCE [LARGE SCALE GENOMIC DNA]</scope>
    <source>
        <strain evidence="2 3">DSM 22343</strain>
    </source>
</reference>
<sequence>MKWWTVKKKSVDERIVNTRNKLYKETYILVYILFGISVIVKILYFDQNIRMMITEIVIFGVASLYYGTRSILLGLYSDEVEIHDQRSKLPMSIKNVIWGLGIGVALALCFGIRSAIVYGDGGLHSLQTFFIVFIASIMIYIPFLSVAMLLTHHFANQASKKAAQKDLDD</sequence>
<keyword evidence="3" id="KW-1185">Reference proteome</keyword>
<protein>
    <submittedName>
        <fullName evidence="2">Uncharacterized protein</fullName>
    </submittedName>
</protein>
<dbReference type="RefSeq" id="WP_068530846.1">
    <property type="nucleotide sequence ID" value="NZ_LVJH01000007.1"/>
</dbReference>
<dbReference type="EMBL" id="LVJH01000007">
    <property type="protein sequence ID" value="OAB44431.1"/>
    <property type="molecule type" value="Genomic_DNA"/>
</dbReference>
<evidence type="ECO:0000256" key="1">
    <source>
        <dbReference type="SAM" id="Phobius"/>
    </source>
</evidence>
<feature type="transmembrane region" description="Helical" evidence="1">
    <location>
        <begin position="26"/>
        <end position="44"/>
    </location>
</feature>
<feature type="transmembrane region" description="Helical" evidence="1">
    <location>
        <begin position="96"/>
        <end position="116"/>
    </location>
</feature>
<dbReference type="AlphaFoldDB" id="A0A168MAA4"/>
<comment type="caution">
    <text evidence="2">The sequence shown here is derived from an EMBL/GenBank/DDBJ whole genome shotgun (WGS) entry which is preliminary data.</text>
</comment>
<name>A0A168MAA4_9BACL</name>
<gene>
    <name evidence="2" type="ORF">PGLA_07190</name>
</gene>
<keyword evidence="1" id="KW-1133">Transmembrane helix</keyword>
<evidence type="ECO:0000313" key="3">
    <source>
        <dbReference type="Proteomes" id="UP000076967"/>
    </source>
</evidence>
<evidence type="ECO:0000313" key="2">
    <source>
        <dbReference type="EMBL" id="OAB44431.1"/>
    </source>
</evidence>
<feature type="transmembrane region" description="Helical" evidence="1">
    <location>
        <begin position="128"/>
        <end position="151"/>
    </location>
</feature>